<dbReference type="PANTHER" id="PTHR10237:SF15">
    <property type="entry name" value="LD37257P"/>
    <property type="match status" value="1"/>
</dbReference>
<keyword evidence="1" id="KW-0479">Metal-binding</keyword>
<dbReference type="Proteomes" id="UP000620124">
    <property type="component" value="Unassembled WGS sequence"/>
</dbReference>
<reference evidence="6" key="1">
    <citation type="submission" date="2020-05" db="EMBL/GenBank/DDBJ databases">
        <title>Mycena genomes resolve the evolution of fungal bioluminescence.</title>
        <authorList>
            <person name="Tsai I.J."/>
        </authorList>
    </citation>
    <scope>NUCLEOTIDE SEQUENCE</scope>
    <source>
        <strain evidence="6">CCC161011</strain>
    </source>
</reference>
<dbReference type="EMBL" id="JACAZI010000010">
    <property type="protein sequence ID" value="KAF7350216.1"/>
    <property type="molecule type" value="Genomic_DNA"/>
</dbReference>
<accession>A0A8H7CW51</accession>
<dbReference type="OrthoDB" id="2824457at2759"/>
<dbReference type="GO" id="GO:0000981">
    <property type="term" value="F:DNA-binding transcription factor activity, RNA polymerase II-specific"/>
    <property type="evidence" value="ECO:0007669"/>
    <property type="project" value="TreeGrafter"/>
</dbReference>
<dbReference type="SUPFAM" id="SSF144232">
    <property type="entry name" value="HIT/MYND zinc finger-like"/>
    <property type="match status" value="1"/>
</dbReference>
<dbReference type="InterPro" id="IPR024119">
    <property type="entry name" value="TF_DEAF-1"/>
</dbReference>
<evidence type="ECO:0000256" key="1">
    <source>
        <dbReference type="ARBA" id="ARBA00022723"/>
    </source>
</evidence>
<evidence type="ECO:0000313" key="6">
    <source>
        <dbReference type="EMBL" id="KAF7350216.1"/>
    </source>
</evidence>
<dbReference type="AlphaFoldDB" id="A0A8H7CW51"/>
<evidence type="ECO:0000259" key="5">
    <source>
        <dbReference type="PROSITE" id="PS50865"/>
    </source>
</evidence>
<evidence type="ECO:0000256" key="3">
    <source>
        <dbReference type="ARBA" id="ARBA00022833"/>
    </source>
</evidence>
<evidence type="ECO:0000256" key="2">
    <source>
        <dbReference type="ARBA" id="ARBA00022771"/>
    </source>
</evidence>
<keyword evidence="3" id="KW-0862">Zinc</keyword>
<dbReference type="Gene3D" id="6.10.140.2220">
    <property type="match status" value="1"/>
</dbReference>
<proteinExistence type="predicted"/>
<name>A0A8H7CW51_9AGAR</name>
<dbReference type="PANTHER" id="PTHR10237">
    <property type="entry name" value="DEFORMED EPIDERMAL AUTOREGULATORY FACTOR 1 HOMOLOG SUPPRESSIN"/>
    <property type="match status" value="1"/>
</dbReference>
<dbReference type="PROSITE" id="PS50865">
    <property type="entry name" value="ZF_MYND_2"/>
    <property type="match status" value="1"/>
</dbReference>
<feature type="domain" description="MYND-type" evidence="5">
    <location>
        <begin position="40"/>
        <end position="80"/>
    </location>
</feature>
<sequence>MSHIQYFRLTPAVAEKEQKDDKGPSPNEIRANARIQVYVCSACGENPGSEPLKNCAGCRVALYCSKKCQVSNWPTHKQSCGGTASSDINLKLAKKLVANDELMFYLKVYSVLALDLLTAPETALDTCLVVKLTTKDADPLATVRAMINQEERGPGASIMLQIASIERKPIQSRTTPAMRASLDIAISALAGTEFSSWPVVMLVFTGDGTNCLGLPSPIDPEALKQGRERNPFVIQSAILGKRDVPVNEENIIEMFNNKIYMDKQNRYLLHTKSKN</sequence>
<organism evidence="6 7">
    <name type="scientific">Mycena venus</name>
    <dbReference type="NCBI Taxonomy" id="2733690"/>
    <lineage>
        <taxon>Eukaryota</taxon>
        <taxon>Fungi</taxon>
        <taxon>Dikarya</taxon>
        <taxon>Basidiomycota</taxon>
        <taxon>Agaricomycotina</taxon>
        <taxon>Agaricomycetes</taxon>
        <taxon>Agaricomycetidae</taxon>
        <taxon>Agaricales</taxon>
        <taxon>Marasmiineae</taxon>
        <taxon>Mycenaceae</taxon>
        <taxon>Mycena</taxon>
    </lineage>
</organism>
<dbReference type="PROSITE" id="PS01360">
    <property type="entry name" value="ZF_MYND_1"/>
    <property type="match status" value="1"/>
</dbReference>
<keyword evidence="2 4" id="KW-0863">Zinc-finger</keyword>
<evidence type="ECO:0000313" key="7">
    <source>
        <dbReference type="Proteomes" id="UP000620124"/>
    </source>
</evidence>
<dbReference type="Pfam" id="PF01753">
    <property type="entry name" value="zf-MYND"/>
    <property type="match status" value="1"/>
</dbReference>
<dbReference type="GO" id="GO:0005634">
    <property type="term" value="C:nucleus"/>
    <property type="evidence" value="ECO:0007669"/>
    <property type="project" value="TreeGrafter"/>
</dbReference>
<dbReference type="InterPro" id="IPR002893">
    <property type="entry name" value="Znf_MYND"/>
</dbReference>
<dbReference type="GO" id="GO:0008270">
    <property type="term" value="F:zinc ion binding"/>
    <property type="evidence" value="ECO:0007669"/>
    <property type="project" value="UniProtKB-KW"/>
</dbReference>
<protein>
    <submittedName>
        <fullName evidence="6">Zinc finger MYND domain-containing protein 10</fullName>
    </submittedName>
</protein>
<keyword evidence="7" id="KW-1185">Reference proteome</keyword>
<gene>
    <name evidence="6" type="ORF">MVEN_01324700</name>
</gene>
<evidence type="ECO:0000256" key="4">
    <source>
        <dbReference type="PROSITE-ProRule" id="PRU00134"/>
    </source>
</evidence>
<comment type="caution">
    <text evidence="6">The sequence shown here is derived from an EMBL/GenBank/DDBJ whole genome shotgun (WGS) entry which is preliminary data.</text>
</comment>